<evidence type="ECO:0008006" key="3">
    <source>
        <dbReference type="Google" id="ProtNLM"/>
    </source>
</evidence>
<proteinExistence type="predicted"/>
<dbReference type="OrthoDB" id="5393676at2"/>
<accession>A0A1M5P1A8</accession>
<gene>
    <name evidence="1" type="ORF">SAMN02744040_00330</name>
</gene>
<evidence type="ECO:0000313" key="2">
    <source>
        <dbReference type="Proteomes" id="UP000242520"/>
    </source>
</evidence>
<dbReference type="STRING" id="1123350.SAMN02744040_00330"/>
<dbReference type="AlphaFoldDB" id="A0A1M5P1A8"/>
<sequence length="198" mass="23037">MNKNLNNCFCFNNANDNFIKWIIELLGPVILSAKPAEIVSFPNKEKLSMSKINQVKHIISKTNKILFREFSYCNKCTKMFFYNPILLDNTLNEHRNLKFLKSIGYPNEYSLNKYLDYIIDKMKSGNIPDEIGVFLGYPLKDVIGFIGHPSLKLTKINGWRVYGDSRLSDKRYMEFLNARKQMKKLLEIGNPENILLLA</sequence>
<dbReference type="Pfam" id="PF12672">
    <property type="entry name" value="DUF3793"/>
    <property type="match status" value="1"/>
</dbReference>
<dbReference type="RefSeq" id="WP_072723123.1">
    <property type="nucleotide sequence ID" value="NZ_FQXH01000005.1"/>
</dbReference>
<keyword evidence="2" id="KW-1185">Reference proteome</keyword>
<organism evidence="1 2">
    <name type="scientific">Tepidibacter thalassicus DSM 15285</name>
    <dbReference type="NCBI Taxonomy" id="1123350"/>
    <lineage>
        <taxon>Bacteria</taxon>
        <taxon>Bacillati</taxon>
        <taxon>Bacillota</taxon>
        <taxon>Clostridia</taxon>
        <taxon>Peptostreptococcales</taxon>
        <taxon>Peptostreptococcaceae</taxon>
        <taxon>Tepidibacter</taxon>
    </lineage>
</organism>
<dbReference type="Proteomes" id="UP000242520">
    <property type="component" value="Unassembled WGS sequence"/>
</dbReference>
<dbReference type="EMBL" id="FQXH01000005">
    <property type="protein sequence ID" value="SHG95497.1"/>
    <property type="molecule type" value="Genomic_DNA"/>
</dbReference>
<dbReference type="InterPro" id="IPR024523">
    <property type="entry name" value="DUF3793"/>
</dbReference>
<protein>
    <recommendedName>
        <fullName evidence="3">DUF3793 family protein</fullName>
    </recommendedName>
</protein>
<reference evidence="2" key="1">
    <citation type="submission" date="2016-11" db="EMBL/GenBank/DDBJ databases">
        <authorList>
            <person name="Varghese N."/>
            <person name="Submissions S."/>
        </authorList>
    </citation>
    <scope>NUCLEOTIDE SEQUENCE [LARGE SCALE GENOMIC DNA]</scope>
    <source>
        <strain evidence="2">DSM 15285</strain>
    </source>
</reference>
<evidence type="ECO:0000313" key="1">
    <source>
        <dbReference type="EMBL" id="SHG95497.1"/>
    </source>
</evidence>
<name>A0A1M5P1A8_9FIRM</name>